<keyword evidence="4 5" id="KW-0472">Membrane</keyword>
<reference evidence="6" key="1">
    <citation type="journal article" date="2014" name="Int. J. Syst. Evol. Microbiol.">
        <title>Complete genome sequence of Corynebacterium casei LMG S-19264T (=DSM 44701T), isolated from a smear-ripened cheese.</title>
        <authorList>
            <consortium name="US DOE Joint Genome Institute (JGI-PGF)"/>
            <person name="Walter F."/>
            <person name="Albersmeier A."/>
            <person name="Kalinowski J."/>
            <person name="Ruckert C."/>
        </authorList>
    </citation>
    <scope>NUCLEOTIDE SEQUENCE</scope>
    <source>
        <strain evidence="6">CGMCC 1.15371</strain>
    </source>
</reference>
<feature type="transmembrane region" description="Helical" evidence="5">
    <location>
        <begin position="103"/>
        <end position="122"/>
    </location>
</feature>
<evidence type="ECO:0000256" key="2">
    <source>
        <dbReference type="ARBA" id="ARBA00022692"/>
    </source>
</evidence>
<dbReference type="EMBL" id="BMIR01000001">
    <property type="protein sequence ID" value="GGE27127.1"/>
    <property type="molecule type" value="Genomic_DNA"/>
</dbReference>
<keyword evidence="3 5" id="KW-1133">Transmembrane helix</keyword>
<evidence type="ECO:0000256" key="4">
    <source>
        <dbReference type="ARBA" id="ARBA00023136"/>
    </source>
</evidence>
<keyword evidence="7" id="KW-1185">Reference proteome</keyword>
<accession>A0A8J2VJ65</accession>
<dbReference type="GO" id="GO:0016020">
    <property type="term" value="C:membrane"/>
    <property type="evidence" value="ECO:0007669"/>
    <property type="project" value="UniProtKB-SubCell"/>
</dbReference>
<reference evidence="6" key="2">
    <citation type="submission" date="2020-09" db="EMBL/GenBank/DDBJ databases">
        <authorList>
            <person name="Sun Q."/>
            <person name="Zhou Y."/>
        </authorList>
    </citation>
    <scope>NUCLEOTIDE SEQUENCE</scope>
    <source>
        <strain evidence="6">CGMCC 1.15371</strain>
    </source>
</reference>
<sequence length="123" mass="13752">MKTKEVALIESLSIILQIILGLGFLMFGFMKFGTKQMKDEFQRYGYSDAFRFVTGLVEVLAAVLVIWGIWTHELAIYGGILIVLTMLGGIFTHIKIKDAVNKMTMPIILLLLGLVVLFINGLN</sequence>
<evidence type="ECO:0000313" key="7">
    <source>
        <dbReference type="Proteomes" id="UP000628775"/>
    </source>
</evidence>
<dbReference type="RefSeq" id="WP_188687931.1">
    <property type="nucleotide sequence ID" value="NZ_BMIR01000001.1"/>
</dbReference>
<dbReference type="InterPro" id="IPR032808">
    <property type="entry name" value="DoxX"/>
</dbReference>
<name>A0A8J2VJ65_9BACL</name>
<keyword evidence="2 5" id="KW-0812">Transmembrane</keyword>
<evidence type="ECO:0000256" key="1">
    <source>
        <dbReference type="ARBA" id="ARBA00004141"/>
    </source>
</evidence>
<organism evidence="6 7">
    <name type="scientific">Pullulanibacillus camelliae</name>
    <dbReference type="NCBI Taxonomy" id="1707096"/>
    <lineage>
        <taxon>Bacteria</taxon>
        <taxon>Bacillati</taxon>
        <taxon>Bacillota</taxon>
        <taxon>Bacilli</taxon>
        <taxon>Bacillales</taxon>
        <taxon>Sporolactobacillaceae</taxon>
        <taxon>Pullulanibacillus</taxon>
    </lineage>
</organism>
<comment type="caution">
    <text evidence="6">The sequence shown here is derived from an EMBL/GenBank/DDBJ whole genome shotgun (WGS) entry which is preliminary data.</text>
</comment>
<feature type="transmembrane region" description="Helical" evidence="5">
    <location>
        <begin position="6"/>
        <end position="29"/>
    </location>
</feature>
<comment type="subcellular location">
    <subcellularLocation>
        <location evidence="1">Membrane</location>
        <topology evidence="1">Multi-pass membrane protein</topology>
    </subcellularLocation>
</comment>
<evidence type="ECO:0000256" key="5">
    <source>
        <dbReference type="SAM" id="Phobius"/>
    </source>
</evidence>
<dbReference type="Pfam" id="PF13564">
    <property type="entry name" value="DoxX_2"/>
    <property type="match status" value="1"/>
</dbReference>
<proteinExistence type="predicted"/>
<gene>
    <name evidence="6" type="ORF">GCM10011391_01840</name>
</gene>
<feature type="transmembrane region" description="Helical" evidence="5">
    <location>
        <begin position="49"/>
        <end position="70"/>
    </location>
</feature>
<dbReference type="AlphaFoldDB" id="A0A8J2VJ65"/>
<evidence type="ECO:0000256" key="3">
    <source>
        <dbReference type="ARBA" id="ARBA00022989"/>
    </source>
</evidence>
<protein>
    <recommendedName>
        <fullName evidence="8">DoxX family protein</fullName>
    </recommendedName>
</protein>
<feature type="transmembrane region" description="Helical" evidence="5">
    <location>
        <begin position="76"/>
        <end position="96"/>
    </location>
</feature>
<evidence type="ECO:0000313" key="6">
    <source>
        <dbReference type="EMBL" id="GGE27127.1"/>
    </source>
</evidence>
<dbReference type="Proteomes" id="UP000628775">
    <property type="component" value="Unassembled WGS sequence"/>
</dbReference>
<evidence type="ECO:0008006" key="8">
    <source>
        <dbReference type="Google" id="ProtNLM"/>
    </source>
</evidence>